<dbReference type="InterPro" id="IPR005618">
    <property type="entry name" value="OMPW"/>
</dbReference>
<dbReference type="Proteomes" id="UP000283734">
    <property type="component" value="Unassembled WGS sequence"/>
</dbReference>
<proteinExistence type="predicted"/>
<dbReference type="OrthoDB" id="6075287at2"/>
<dbReference type="RefSeq" id="WP_022985116.1">
    <property type="nucleotide sequence ID" value="NZ_CAXGPP010000035.1"/>
</dbReference>
<dbReference type="GO" id="GO:0055085">
    <property type="term" value="P:transmembrane transport"/>
    <property type="evidence" value="ECO:0007669"/>
    <property type="project" value="TreeGrafter"/>
</dbReference>
<dbReference type="Gene3D" id="2.40.160.20">
    <property type="match status" value="1"/>
</dbReference>
<name>A0A418XXD1_9GAMM</name>
<comment type="caution">
    <text evidence="2">The sequence shown here is derived from an EMBL/GenBank/DDBJ whole genome shotgun (WGS) entry which is preliminary data.</text>
</comment>
<feature type="chain" id="PRO_5019126211" evidence="1">
    <location>
        <begin position="27"/>
        <end position="291"/>
    </location>
</feature>
<protein>
    <submittedName>
        <fullName evidence="2">OmpW family protein</fullName>
    </submittedName>
</protein>
<evidence type="ECO:0000313" key="2">
    <source>
        <dbReference type="EMBL" id="RJG17488.1"/>
    </source>
</evidence>
<dbReference type="PANTHER" id="PTHR36920">
    <property type="match status" value="1"/>
</dbReference>
<accession>A0A418XXD1</accession>
<reference evidence="2 3" key="1">
    <citation type="submission" date="2018-09" db="EMBL/GenBank/DDBJ databases">
        <title>Alcanivorax profundi sp. nov., isolated from 1000 m-depth seawater of the Mariana Trench.</title>
        <authorList>
            <person name="Liu J."/>
        </authorList>
    </citation>
    <scope>NUCLEOTIDE SEQUENCE [LARGE SCALE GENOMIC DNA]</scope>
    <source>
        <strain evidence="2 3">MTEO17</strain>
    </source>
</reference>
<evidence type="ECO:0000256" key="1">
    <source>
        <dbReference type="SAM" id="SignalP"/>
    </source>
</evidence>
<keyword evidence="3" id="KW-1185">Reference proteome</keyword>
<dbReference type="GO" id="GO:0019867">
    <property type="term" value="C:outer membrane"/>
    <property type="evidence" value="ECO:0007669"/>
    <property type="project" value="InterPro"/>
</dbReference>
<sequence>MTKSRYNKKGVVLAGLLGLFSANASASQEMYGPDYPGVKFTQDIFGEDRLYFRLGALYMSPDVKTNFITLSNLSDIAEVAVEPGEQEGEAFSDPLTIPAATIGYKLRWKLWGGGWSVETMAALPPTLELKAKGRLADVPLVTEANGIPTGVPALGEKVAETKVAPPMVTLVKRFRNDRDFRPYAGLGVVYLFTYDSHVTNATLTEVGEPELDIEDKFGWVGQLGVDWRISDYWWLAADFKYISVEDVSATMERTFIRAPGLPQYQYAAVGDAEFNADMNVYAFSLGAGFTF</sequence>
<dbReference type="Pfam" id="PF03922">
    <property type="entry name" value="OmpW"/>
    <property type="match status" value="1"/>
</dbReference>
<gene>
    <name evidence="2" type="ORF">D4A39_12310</name>
</gene>
<dbReference type="InterPro" id="IPR011250">
    <property type="entry name" value="OMP/PagP_B-barrel"/>
</dbReference>
<feature type="signal peptide" evidence="1">
    <location>
        <begin position="1"/>
        <end position="26"/>
    </location>
</feature>
<dbReference type="PANTHER" id="PTHR36920:SF1">
    <property type="entry name" value="OUTER MEMBRANE PROTEIN W"/>
    <property type="match status" value="1"/>
</dbReference>
<dbReference type="EMBL" id="QYYA01000003">
    <property type="protein sequence ID" value="RJG17488.1"/>
    <property type="molecule type" value="Genomic_DNA"/>
</dbReference>
<organism evidence="2 3">
    <name type="scientific">Alcanivorax profundi</name>
    <dbReference type="NCBI Taxonomy" id="2338368"/>
    <lineage>
        <taxon>Bacteria</taxon>
        <taxon>Pseudomonadati</taxon>
        <taxon>Pseudomonadota</taxon>
        <taxon>Gammaproteobacteria</taxon>
        <taxon>Oceanospirillales</taxon>
        <taxon>Alcanivoracaceae</taxon>
        <taxon>Alcanivorax</taxon>
    </lineage>
</organism>
<evidence type="ECO:0000313" key="3">
    <source>
        <dbReference type="Proteomes" id="UP000283734"/>
    </source>
</evidence>
<dbReference type="AlphaFoldDB" id="A0A418XXD1"/>
<dbReference type="SUPFAM" id="SSF56925">
    <property type="entry name" value="OMPA-like"/>
    <property type="match status" value="1"/>
</dbReference>
<keyword evidence="1" id="KW-0732">Signal</keyword>